<dbReference type="EMBL" id="JALJOT010000011">
    <property type="protein sequence ID" value="KAK9905603.1"/>
    <property type="molecule type" value="Genomic_DNA"/>
</dbReference>
<organism evidence="1 2">
    <name type="scientific">Coccomyxa subellipsoidea</name>
    <dbReference type="NCBI Taxonomy" id="248742"/>
    <lineage>
        <taxon>Eukaryota</taxon>
        <taxon>Viridiplantae</taxon>
        <taxon>Chlorophyta</taxon>
        <taxon>core chlorophytes</taxon>
        <taxon>Trebouxiophyceae</taxon>
        <taxon>Trebouxiophyceae incertae sedis</taxon>
        <taxon>Coccomyxaceae</taxon>
        <taxon>Coccomyxa</taxon>
    </lineage>
</organism>
<sequence length="68" mass="7295">MVCPICITTAVVSQLPAISAAVVSATGIKFAIDQRRSPGATLKDVKQAQKVSLMKANPSQKLWAQRRD</sequence>
<accession>A0ABR2YHX4</accession>
<gene>
    <name evidence="1" type="ORF">WJX75_002861</name>
</gene>
<dbReference type="Proteomes" id="UP001491310">
    <property type="component" value="Unassembled WGS sequence"/>
</dbReference>
<evidence type="ECO:0000313" key="2">
    <source>
        <dbReference type="Proteomes" id="UP001491310"/>
    </source>
</evidence>
<evidence type="ECO:0000313" key="1">
    <source>
        <dbReference type="EMBL" id="KAK9905603.1"/>
    </source>
</evidence>
<proteinExistence type="predicted"/>
<name>A0ABR2YHX4_9CHLO</name>
<reference evidence="1 2" key="1">
    <citation type="journal article" date="2024" name="Nat. Commun.">
        <title>Phylogenomics reveals the evolutionary origins of lichenization in chlorophyte algae.</title>
        <authorList>
            <person name="Puginier C."/>
            <person name="Libourel C."/>
            <person name="Otte J."/>
            <person name="Skaloud P."/>
            <person name="Haon M."/>
            <person name="Grisel S."/>
            <person name="Petersen M."/>
            <person name="Berrin J.G."/>
            <person name="Delaux P.M."/>
            <person name="Dal Grande F."/>
            <person name="Keller J."/>
        </authorList>
    </citation>
    <scope>NUCLEOTIDE SEQUENCE [LARGE SCALE GENOMIC DNA]</scope>
    <source>
        <strain evidence="1 2">SAG 216-7</strain>
    </source>
</reference>
<protein>
    <submittedName>
        <fullName evidence="1">Uncharacterized protein</fullName>
    </submittedName>
</protein>
<keyword evidence="2" id="KW-1185">Reference proteome</keyword>
<comment type="caution">
    <text evidence="1">The sequence shown here is derived from an EMBL/GenBank/DDBJ whole genome shotgun (WGS) entry which is preliminary data.</text>
</comment>